<keyword evidence="4 6" id="KW-0378">Hydrolase</keyword>
<keyword evidence="10" id="KW-1185">Reference proteome</keyword>
<dbReference type="SUPFAM" id="SSF54975">
    <property type="entry name" value="Acylphosphatase/BLUF domain-like"/>
    <property type="match status" value="1"/>
</dbReference>
<dbReference type="InterPro" id="IPR036046">
    <property type="entry name" value="Acylphosphatase-like_dom_sf"/>
</dbReference>
<evidence type="ECO:0000313" key="9">
    <source>
        <dbReference type="EMBL" id="MCU6686686.1"/>
    </source>
</evidence>
<dbReference type="EC" id="3.6.1.7" evidence="2 6"/>
<feature type="active site" evidence="6">
    <location>
        <position position="33"/>
    </location>
</feature>
<evidence type="ECO:0000256" key="7">
    <source>
        <dbReference type="RuleBase" id="RU004168"/>
    </source>
</evidence>
<accession>A0ABT2RMY7</accession>
<dbReference type="Pfam" id="PF00708">
    <property type="entry name" value="Acylphosphatase"/>
    <property type="match status" value="1"/>
</dbReference>
<dbReference type="Proteomes" id="UP001652431">
    <property type="component" value="Unassembled WGS sequence"/>
</dbReference>
<comment type="catalytic activity">
    <reaction evidence="5 6">
        <text>an acyl phosphate + H2O = a carboxylate + phosphate + H(+)</text>
        <dbReference type="Rhea" id="RHEA:14965"/>
        <dbReference type="ChEBI" id="CHEBI:15377"/>
        <dbReference type="ChEBI" id="CHEBI:15378"/>
        <dbReference type="ChEBI" id="CHEBI:29067"/>
        <dbReference type="ChEBI" id="CHEBI:43474"/>
        <dbReference type="ChEBI" id="CHEBI:59918"/>
        <dbReference type="EC" id="3.6.1.7"/>
    </reaction>
</comment>
<dbReference type="PROSITE" id="PS51160">
    <property type="entry name" value="ACYLPHOSPHATASE_3"/>
    <property type="match status" value="1"/>
</dbReference>
<dbReference type="InterPro" id="IPR017968">
    <property type="entry name" value="Acylphosphatase_CS"/>
</dbReference>
<comment type="caution">
    <text evidence="9">The sequence shown here is derived from an EMBL/GenBank/DDBJ whole genome shotgun (WGS) entry which is preliminary data.</text>
</comment>
<evidence type="ECO:0000256" key="2">
    <source>
        <dbReference type="ARBA" id="ARBA00012150"/>
    </source>
</evidence>
<evidence type="ECO:0000256" key="4">
    <source>
        <dbReference type="ARBA" id="ARBA00022801"/>
    </source>
</evidence>
<comment type="similarity">
    <text evidence="1 7">Belongs to the acylphosphatase family.</text>
</comment>
<evidence type="ECO:0000259" key="8">
    <source>
        <dbReference type="PROSITE" id="PS51160"/>
    </source>
</evidence>
<evidence type="ECO:0000256" key="3">
    <source>
        <dbReference type="ARBA" id="ARBA00015991"/>
    </source>
</evidence>
<dbReference type="PANTHER" id="PTHR10029">
    <property type="entry name" value="ACYLPHOSPHATASE"/>
    <property type="match status" value="1"/>
</dbReference>
<dbReference type="PROSITE" id="PS00151">
    <property type="entry name" value="ACYLPHOSPHATASE_2"/>
    <property type="match status" value="1"/>
</dbReference>
<dbReference type="PRINTS" id="PR00112">
    <property type="entry name" value="ACYLPHPHTASE"/>
</dbReference>
<dbReference type="Gene3D" id="3.30.70.100">
    <property type="match status" value="1"/>
</dbReference>
<evidence type="ECO:0000313" key="10">
    <source>
        <dbReference type="Proteomes" id="UP001652431"/>
    </source>
</evidence>
<dbReference type="EMBL" id="JAOQJU010000009">
    <property type="protein sequence ID" value="MCU6686686.1"/>
    <property type="molecule type" value="Genomic_DNA"/>
</dbReference>
<feature type="active site" evidence="6">
    <location>
        <position position="51"/>
    </location>
</feature>
<dbReference type="InterPro" id="IPR020456">
    <property type="entry name" value="Acylphosphatase"/>
</dbReference>
<protein>
    <recommendedName>
        <fullName evidence="3 6">acylphosphatase</fullName>
        <ecNumber evidence="2 6">3.6.1.7</ecNumber>
    </recommendedName>
</protein>
<evidence type="ECO:0000256" key="5">
    <source>
        <dbReference type="ARBA" id="ARBA00047645"/>
    </source>
</evidence>
<gene>
    <name evidence="9" type="ORF">OCV99_09020</name>
</gene>
<name>A0ABT2RMY7_9FIRM</name>
<evidence type="ECO:0000256" key="1">
    <source>
        <dbReference type="ARBA" id="ARBA00005614"/>
    </source>
</evidence>
<dbReference type="RefSeq" id="WP_227192327.1">
    <property type="nucleotide sequence ID" value="NZ_JAOQJU010000009.1"/>
</dbReference>
<evidence type="ECO:0000256" key="6">
    <source>
        <dbReference type="PROSITE-ProRule" id="PRU00520"/>
    </source>
</evidence>
<sequence length="102" mass="11795">MSFDGIRRMEEGKPEIVRKQYTFTGRVQGVGFRYSAQYLAQGLGVTGWVKNEWNGTVIMEAQGEKEQLDRLVQLLRKRSFIRIDYVAELTVPVQSELGFHVR</sequence>
<organism evidence="9 10">
    <name type="scientific">Dorea acetigenes</name>
    <dbReference type="NCBI Taxonomy" id="2981787"/>
    <lineage>
        <taxon>Bacteria</taxon>
        <taxon>Bacillati</taxon>
        <taxon>Bacillota</taxon>
        <taxon>Clostridia</taxon>
        <taxon>Lachnospirales</taxon>
        <taxon>Lachnospiraceae</taxon>
        <taxon>Dorea</taxon>
    </lineage>
</organism>
<feature type="domain" description="Acylphosphatase-like" evidence="8">
    <location>
        <begin position="18"/>
        <end position="102"/>
    </location>
</feature>
<dbReference type="PANTHER" id="PTHR10029:SF3">
    <property type="entry name" value="ACYLPHOSPHATASE-RELATED"/>
    <property type="match status" value="1"/>
</dbReference>
<reference evidence="9 10" key="1">
    <citation type="journal article" date="2021" name="ISME Commun">
        <title>Automated analysis of genomic sequences facilitates high-throughput and comprehensive description of bacteria.</title>
        <authorList>
            <person name="Hitch T.C.A."/>
        </authorList>
    </citation>
    <scope>NUCLEOTIDE SEQUENCE [LARGE SCALE GENOMIC DNA]</scope>
    <source>
        <strain evidence="9 10">Sanger_03</strain>
    </source>
</reference>
<dbReference type="InterPro" id="IPR001792">
    <property type="entry name" value="Acylphosphatase-like_dom"/>
</dbReference>
<proteinExistence type="inferred from homology"/>